<dbReference type="RefSeq" id="XP_020427208.1">
    <property type="nucleotide sequence ID" value="XM_020581905.1"/>
</dbReference>
<evidence type="ECO:0000313" key="3">
    <source>
        <dbReference type="EMBL" id="EFA75074.1"/>
    </source>
</evidence>
<feature type="compositionally biased region" description="Basic and acidic residues" evidence="2">
    <location>
        <begin position="27"/>
        <end position="50"/>
    </location>
</feature>
<gene>
    <name evidence="3" type="ORF">PPL_11148</name>
</gene>
<comment type="caution">
    <text evidence="3">The sequence shown here is derived from an EMBL/GenBank/DDBJ whole genome shotgun (WGS) entry which is preliminary data.</text>
</comment>
<sequence>MSDIDNNKVNTNCNTDNDTNDIGSQDQKNDNQNKDNDNKNTSKDEKKEIIKEKKIYKANKEDIEKANNLKAQGNMLYGATEYKEAIDIYTKAIELLTKPKKIVEIVDDQDEDHQESRSLCNEEVAVYHCNRAASHLALKQYDLVVSDCSESLELQPSNTIQMKSRHRRAQAYEATEKLTDALSDYKACLEIDPRFQPALQAAQRLPPIIKAKEDREREEMMSKLKDLGNTFLGKFGLSTDNFQFIKDPNSGGYSVNFKK</sequence>
<dbReference type="GeneID" id="31366616"/>
<dbReference type="Proteomes" id="UP000001396">
    <property type="component" value="Unassembled WGS sequence"/>
</dbReference>
<dbReference type="Gene3D" id="1.25.40.10">
    <property type="entry name" value="Tetratricopeptide repeat domain"/>
    <property type="match status" value="1"/>
</dbReference>
<proteinExistence type="predicted"/>
<dbReference type="PANTHER" id="PTHR46014:SF1">
    <property type="entry name" value="TETRATRICOPEPTIDE REPEAT PROTEIN 1"/>
    <property type="match status" value="1"/>
</dbReference>
<evidence type="ECO:0000313" key="4">
    <source>
        <dbReference type="Proteomes" id="UP000001396"/>
    </source>
</evidence>
<evidence type="ECO:0000256" key="2">
    <source>
        <dbReference type="SAM" id="MobiDB-lite"/>
    </source>
</evidence>
<dbReference type="InParanoid" id="D3BTN8"/>
<reference evidence="3 4" key="1">
    <citation type="journal article" date="2011" name="Genome Res.">
        <title>Phylogeny-wide analysis of social amoeba genomes highlights ancient origins for complex intercellular communication.</title>
        <authorList>
            <person name="Heidel A.J."/>
            <person name="Lawal H.M."/>
            <person name="Felder M."/>
            <person name="Schilde C."/>
            <person name="Helps N.R."/>
            <person name="Tunggal B."/>
            <person name="Rivero F."/>
            <person name="John U."/>
            <person name="Schleicher M."/>
            <person name="Eichinger L."/>
            <person name="Platzer M."/>
            <person name="Noegel A.A."/>
            <person name="Schaap P."/>
            <person name="Gloeckner G."/>
        </authorList>
    </citation>
    <scope>NUCLEOTIDE SEQUENCE [LARGE SCALE GENOMIC DNA]</scope>
    <source>
        <strain evidence="4">ATCC 26659 / Pp 5 / PN500</strain>
    </source>
</reference>
<feature type="compositionally biased region" description="Low complexity" evidence="2">
    <location>
        <begin position="1"/>
        <end position="21"/>
    </location>
</feature>
<keyword evidence="4" id="KW-1185">Reference proteome</keyword>
<dbReference type="EMBL" id="ADBJ01000056">
    <property type="protein sequence ID" value="EFA75074.1"/>
    <property type="molecule type" value="Genomic_DNA"/>
</dbReference>
<name>D3BTN8_HETP5</name>
<protein>
    <recommendedName>
        <fullName evidence="5">Tetratricopeptide repeat protein 1</fullName>
    </recommendedName>
</protein>
<dbReference type="SUPFAM" id="SSF48452">
    <property type="entry name" value="TPR-like"/>
    <property type="match status" value="1"/>
</dbReference>
<organism evidence="3 4">
    <name type="scientific">Heterostelium pallidum (strain ATCC 26659 / Pp 5 / PN500)</name>
    <name type="common">Cellular slime mold</name>
    <name type="synonym">Polysphondylium pallidum</name>
    <dbReference type="NCBI Taxonomy" id="670386"/>
    <lineage>
        <taxon>Eukaryota</taxon>
        <taxon>Amoebozoa</taxon>
        <taxon>Evosea</taxon>
        <taxon>Eumycetozoa</taxon>
        <taxon>Dictyostelia</taxon>
        <taxon>Acytosteliales</taxon>
        <taxon>Acytosteliaceae</taxon>
        <taxon>Heterostelium</taxon>
    </lineage>
</organism>
<feature type="repeat" description="TPR" evidence="1">
    <location>
        <begin position="66"/>
        <end position="99"/>
    </location>
</feature>
<dbReference type="PROSITE" id="PS50005">
    <property type="entry name" value="TPR"/>
    <property type="match status" value="1"/>
</dbReference>
<dbReference type="Pfam" id="PF13181">
    <property type="entry name" value="TPR_8"/>
    <property type="match status" value="1"/>
</dbReference>
<dbReference type="SMART" id="SM00028">
    <property type="entry name" value="TPR"/>
    <property type="match status" value="3"/>
</dbReference>
<evidence type="ECO:0000256" key="1">
    <source>
        <dbReference type="PROSITE-ProRule" id="PRU00339"/>
    </source>
</evidence>
<feature type="region of interest" description="Disordered" evidence="2">
    <location>
        <begin position="1"/>
        <end position="50"/>
    </location>
</feature>
<dbReference type="STRING" id="670386.D3BTN8"/>
<dbReference type="PANTHER" id="PTHR46014">
    <property type="entry name" value="TETRATRICOPEPTIDE REPEAT PROTEIN 1"/>
    <property type="match status" value="1"/>
</dbReference>
<dbReference type="InterPro" id="IPR019734">
    <property type="entry name" value="TPR_rpt"/>
</dbReference>
<keyword evidence="1" id="KW-0802">TPR repeat</keyword>
<evidence type="ECO:0008006" key="5">
    <source>
        <dbReference type="Google" id="ProtNLM"/>
    </source>
</evidence>
<dbReference type="AlphaFoldDB" id="D3BTN8"/>
<dbReference type="OMA" id="KSAIDDC"/>
<dbReference type="InterPro" id="IPR011990">
    <property type="entry name" value="TPR-like_helical_dom_sf"/>
</dbReference>
<accession>D3BTN8</accession>
<dbReference type="InterPro" id="IPR052769">
    <property type="entry name" value="TPR_domain_protein"/>
</dbReference>